<reference evidence="1 2" key="1">
    <citation type="submission" date="2021-01" db="EMBL/GenBank/DDBJ databases">
        <title>Belnapia mucosa sp. nov. and Belnapia arida sp. nov., isolated from the Tabernas Desert (Almeria, Spain).</title>
        <authorList>
            <person name="Molina-Menor E."/>
            <person name="Vidal-Verdu A."/>
            <person name="Calonge A."/>
            <person name="Satari L."/>
            <person name="Pereto Magraner J."/>
            <person name="Porcar Miralles M."/>
        </authorList>
    </citation>
    <scope>NUCLEOTIDE SEQUENCE [LARGE SCALE GENOMIC DNA]</scope>
    <source>
        <strain evidence="1 2">T6</strain>
    </source>
</reference>
<organism evidence="1 2">
    <name type="scientific">Belnapia mucosa</name>
    <dbReference type="NCBI Taxonomy" id="2804532"/>
    <lineage>
        <taxon>Bacteria</taxon>
        <taxon>Pseudomonadati</taxon>
        <taxon>Pseudomonadota</taxon>
        <taxon>Alphaproteobacteria</taxon>
        <taxon>Acetobacterales</taxon>
        <taxon>Roseomonadaceae</taxon>
        <taxon>Belnapia</taxon>
    </lineage>
</organism>
<dbReference type="Pfam" id="PF13711">
    <property type="entry name" value="DUF4160"/>
    <property type="match status" value="1"/>
</dbReference>
<dbReference type="InterPro" id="IPR025427">
    <property type="entry name" value="DUF4160"/>
</dbReference>
<name>A0ABS1VA78_9PROT</name>
<evidence type="ECO:0000313" key="1">
    <source>
        <dbReference type="EMBL" id="MBL6458555.1"/>
    </source>
</evidence>
<dbReference type="EMBL" id="JAEUXJ010000016">
    <property type="protein sequence ID" value="MBL6458555.1"/>
    <property type="molecule type" value="Genomic_DNA"/>
</dbReference>
<proteinExistence type="predicted"/>
<sequence length="78" mass="8747">MPTVLRIEGLRFVVYPNDHPPAHIHVVGPGWVVVVNLLGPELREAIGCQEAEARRVLRLVAAHRTSLLEAWRRWHGGA</sequence>
<dbReference type="RefSeq" id="WP_202828296.1">
    <property type="nucleotide sequence ID" value="NZ_JAEUXJ010000016.1"/>
</dbReference>
<comment type="caution">
    <text evidence="1">The sequence shown here is derived from an EMBL/GenBank/DDBJ whole genome shotgun (WGS) entry which is preliminary data.</text>
</comment>
<gene>
    <name evidence="1" type="ORF">JMJ55_24770</name>
</gene>
<accession>A0ABS1VA78</accession>
<dbReference type="Proteomes" id="UP000606490">
    <property type="component" value="Unassembled WGS sequence"/>
</dbReference>
<protein>
    <submittedName>
        <fullName evidence="1">DUF4160 domain-containing protein</fullName>
    </submittedName>
</protein>
<evidence type="ECO:0000313" key="2">
    <source>
        <dbReference type="Proteomes" id="UP000606490"/>
    </source>
</evidence>
<keyword evidence="2" id="KW-1185">Reference proteome</keyword>